<reference evidence="1 2" key="1">
    <citation type="submission" date="2022-09" db="EMBL/GenBank/DDBJ databases">
        <authorList>
            <person name="Palmer J.M."/>
        </authorList>
    </citation>
    <scope>NUCLEOTIDE SEQUENCE [LARGE SCALE GENOMIC DNA]</scope>
    <source>
        <strain evidence="1 2">DSM 7382</strain>
    </source>
</reference>
<evidence type="ECO:0000313" key="1">
    <source>
        <dbReference type="EMBL" id="KAK7695654.1"/>
    </source>
</evidence>
<dbReference type="AlphaFoldDB" id="A0AAW0GUI8"/>
<gene>
    <name evidence="1" type="ORF">QCA50_000290</name>
</gene>
<organism evidence="1 2">
    <name type="scientific">Cerrena zonata</name>
    <dbReference type="NCBI Taxonomy" id="2478898"/>
    <lineage>
        <taxon>Eukaryota</taxon>
        <taxon>Fungi</taxon>
        <taxon>Dikarya</taxon>
        <taxon>Basidiomycota</taxon>
        <taxon>Agaricomycotina</taxon>
        <taxon>Agaricomycetes</taxon>
        <taxon>Polyporales</taxon>
        <taxon>Cerrenaceae</taxon>
        <taxon>Cerrena</taxon>
    </lineage>
</organism>
<evidence type="ECO:0000313" key="2">
    <source>
        <dbReference type="Proteomes" id="UP001385951"/>
    </source>
</evidence>
<dbReference type="Proteomes" id="UP001385951">
    <property type="component" value="Unassembled WGS sequence"/>
</dbReference>
<comment type="caution">
    <text evidence="1">The sequence shown here is derived from an EMBL/GenBank/DDBJ whole genome shotgun (WGS) entry which is preliminary data.</text>
</comment>
<keyword evidence="2" id="KW-1185">Reference proteome</keyword>
<sequence length="121" mass="14578">MQFPRRAMMFHVKKNSSGSLDENTSNFSHTFIEYRSNTISSSRARSEDDLTAREYQLFWLRSHLHDSRPIQDDDRQLGHKHNMFLIPLDMAAHVDVIKYRMEGFEMREHREHIRRIVKEEC</sequence>
<dbReference type="EMBL" id="JASBNA010000001">
    <property type="protein sequence ID" value="KAK7695654.1"/>
    <property type="molecule type" value="Genomic_DNA"/>
</dbReference>
<protein>
    <submittedName>
        <fullName evidence="1">Uncharacterized protein</fullName>
    </submittedName>
</protein>
<accession>A0AAW0GUI8</accession>
<name>A0AAW0GUI8_9APHY</name>
<proteinExistence type="predicted"/>